<accession>A0A1X7BMA3</accession>
<dbReference type="Proteomes" id="UP000193224">
    <property type="component" value="Unassembled WGS sequence"/>
</dbReference>
<dbReference type="Pfam" id="PF04965">
    <property type="entry name" value="GPW_gp25"/>
    <property type="match status" value="1"/>
</dbReference>
<dbReference type="SUPFAM" id="SSF160719">
    <property type="entry name" value="gpW/gp25-like"/>
    <property type="match status" value="1"/>
</dbReference>
<protein>
    <submittedName>
        <fullName evidence="2">Gene 25-like lysozyme</fullName>
    </submittedName>
</protein>
<evidence type="ECO:0000313" key="3">
    <source>
        <dbReference type="Proteomes" id="UP000193224"/>
    </source>
</evidence>
<dbReference type="InterPro" id="IPR007048">
    <property type="entry name" value="IraD/Gp25-like"/>
</dbReference>
<keyword evidence="3" id="KW-1185">Reference proteome</keyword>
<dbReference type="AlphaFoldDB" id="A0A1X7BMA3"/>
<proteinExistence type="predicted"/>
<dbReference type="EMBL" id="FWXB01000001">
    <property type="protein sequence ID" value="SMC10660.1"/>
    <property type="molecule type" value="Genomic_DNA"/>
</dbReference>
<dbReference type="Gene3D" id="3.10.450.40">
    <property type="match status" value="1"/>
</dbReference>
<evidence type="ECO:0000313" key="2">
    <source>
        <dbReference type="EMBL" id="SMC10660.1"/>
    </source>
</evidence>
<gene>
    <name evidence="2" type="ORF">ROA7745_00467</name>
</gene>
<name>A0A1X7BMA3_9RHOB</name>
<sequence>MAMQDDPGFLGRGWRFPVEFDGNTGSARLVQAVDDINESLRILFETRPGERVMHPNYGCRIHDLVFEPMNTTTARAIENAISRAILYFEPRIILRKVKVRFEDWAQGRMKVHLEYEIEQTNSRHNIVFPFYADEGTLVTSVPVAE</sequence>
<reference evidence="2 3" key="1">
    <citation type="submission" date="2017-03" db="EMBL/GenBank/DDBJ databases">
        <authorList>
            <person name="Afonso C.L."/>
            <person name="Miller P.J."/>
            <person name="Scott M.A."/>
            <person name="Spackman E."/>
            <person name="Goraichik I."/>
            <person name="Dimitrov K.M."/>
            <person name="Suarez D.L."/>
            <person name="Swayne D.E."/>
        </authorList>
    </citation>
    <scope>NUCLEOTIDE SEQUENCE [LARGE SCALE GENOMIC DNA]</scope>
    <source>
        <strain evidence="2 3">CECT 7745</strain>
    </source>
</reference>
<dbReference type="RefSeq" id="WP_223412849.1">
    <property type="nucleotide sequence ID" value="NZ_FWXB01000001.1"/>
</dbReference>
<evidence type="ECO:0000259" key="1">
    <source>
        <dbReference type="Pfam" id="PF04965"/>
    </source>
</evidence>
<organism evidence="2 3">
    <name type="scientific">Roseovarius aestuarii</name>
    <dbReference type="NCBI Taxonomy" id="475083"/>
    <lineage>
        <taxon>Bacteria</taxon>
        <taxon>Pseudomonadati</taxon>
        <taxon>Pseudomonadota</taxon>
        <taxon>Alphaproteobacteria</taxon>
        <taxon>Rhodobacterales</taxon>
        <taxon>Roseobacteraceae</taxon>
        <taxon>Roseovarius</taxon>
    </lineage>
</organism>
<feature type="domain" description="IraD/Gp25-like" evidence="1">
    <location>
        <begin position="32"/>
        <end position="121"/>
    </location>
</feature>